<dbReference type="Proteomes" id="UP000037507">
    <property type="component" value="Unassembled WGS sequence"/>
</dbReference>
<dbReference type="STRING" id="1293045.H663_04475"/>
<dbReference type="RefSeq" id="WP_053170204.1">
    <property type="nucleotide sequence ID" value="NZ_LFYT02000033.1"/>
</dbReference>
<dbReference type="PRINTS" id="PR00035">
    <property type="entry name" value="HTHGNTR"/>
</dbReference>
<gene>
    <name evidence="6" type="ORF">H663_018045</name>
</gene>
<evidence type="ECO:0000256" key="3">
    <source>
        <dbReference type="ARBA" id="ARBA00023163"/>
    </source>
</evidence>
<keyword evidence="7" id="KW-1185">Reference proteome</keyword>
<feature type="region of interest" description="Disordered" evidence="4">
    <location>
        <begin position="220"/>
        <end position="244"/>
    </location>
</feature>
<accession>A0A2T7U9I9</accession>
<dbReference type="PANTHER" id="PTHR43537">
    <property type="entry name" value="TRANSCRIPTIONAL REGULATOR, GNTR FAMILY"/>
    <property type="match status" value="1"/>
</dbReference>
<evidence type="ECO:0000256" key="4">
    <source>
        <dbReference type="SAM" id="MobiDB-lite"/>
    </source>
</evidence>
<name>A0A2T7U9I9_9BURK</name>
<comment type="caution">
    <text evidence="6">The sequence shown here is derived from an EMBL/GenBank/DDBJ whole genome shotgun (WGS) entry which is preliminary data.</text>
</comment>
<dbReference type="EMBL" id="LFYT02000033">
    <property type="protein sequence ID" value="PVE41301.1"/>
    <property type="molecule type" value="Genomic_DNA"/>
</dbReference>
<dbReference type="SUPFAM" id="SSF48008">
    <property type="entry name" value="GntR ligand-binding domain-like"/>
    <property type="match status" value="1"/>
</dbReference>
<dbReference type="InterPro" id="IPR036388">
    <property type="entry name" value="WH-like_DNA-bd_sf"/>
</dbReference>
<proteinExistence type="predicted"/>
<dbReference type="PROSITE" id="PS50949">
    <property type="entry name" value="HTH_GNTR"/>
    <property type="match status" value="1"/>
</dbReference>
<dbReference type="Gene3D" id="1.10.10.10">
    <property type="entry name" value="Winged helix-like DNA-binding domain superfamily/Winged helix DNA-binding domain"/>
    <property type="match status" value="1"/>
</dbReference>
<dbReference type="Gene3D" id="1.20.120.530">
    <property type="entry name" value="GntR ligand-binding domain-like"/>
    <property type="match status" value="1"/>
</dbReference>
<evidence type="ECO:0000256" key="2">
    <source>
        <dbReference type="ARBA" id="ARBA00023125"/>
    </source>
</evidence>
<dbReference type="SUPFAM" id="SSF46785">
    <property type="entry name" value="Winged helix' DNA-binding domain"/>
    <property type="match status" value="1"/>
</dbReference>
<keyword evidence="1" id="KW-0805">Transcription regulation</keyword>
<evidence type="ECO:0000259" key="5">
    <source>
        <dbReference type="PROSITE" id="PS50949"/>
    </source>
</evidence>
<dbReference type="SMART" id="SM00345">
    <property type="entry name" value="HTH_GNTR"/>
    <property type="match status" value="1"/>
</dbReference>
<dbReference type="InterPro" id="IPR011711">
    <property type="entry name" value="GntR_C"/>
</dbReference>
<dbReference type="InterPro" id="IPR036390">
    <property type="entry name" value="WH_DNA-bd_sf"/>
</dbReference>
<dbReference type="Pfam" id="PF07729">
    <property type="entry name" value="FCD"/>
    <property type="match status" value="1"/>
</dbReference>
<reference evidence="6" key="1">
    <citation type="submission" date="2017-04" db="EMBL/GenBank/DDBJ databases">
        <title>Unexpected and diverse lifestyles within the genus Limnohabitans.</title>
        <authorList>
            <person name="Kasalicky V."/>
            <person name="Mehrshad M."/>
            <person name="Andrei S.-A."/>
            <person name="Salcher M."/>
            <person name="Kratochvilova H."/>
            <person name="Simek K."/>
            <person name="Ghai R."/>
        </authorList>
    </citation>
    <scope>NUCLEOTIDE SEQUENCE [LARGE SCALE GENOMIC DNA]</scope>
    <source>
        <strain evidence="6">II-D5</strain>
    </source>
</reference>
<dbReference type="CDD" id="cd07377">
    <property type="entry name" value="WHTH_GntR"/>
    <property type="match status" value="1"/>
</dbReference>
<organism evidence="6 7">
    <name type="scientific">Limnohabitans planktonicus II-D5</name>
    <dbReference type="NCBI Taxonomy" id="1293045"/>
    <lineage>
        <taxon>Bacteria</taxon>
        <taxon>Pseudomonadati</taxon>
        <taxon>Pseudomonadota</taxon>
        <taxon>Betaproteobacteria</taxon>
        <taxon>Burkholderiales</taxon>
        <taxon>Comamonadaceae</taxon>
        <taxon>Limnohabitans</taxon>
    </lineage>
</organism>
<evidence type="ECO:0000313" key="7">
    <source>
        <dbReference type="Proteomes" id="UP000037507"/>
    </source>
</evidence>
<keyword evidence="3" id="KW-0804">Transcription</keyword>
<keyword evidence="2" id="KW-0238">DNA-binding</keyword>
<evidence type="ECO:0000313" key="6">
    <source>
        <dbReference type="EMBL" id="PVE41301.1"/>
    </source>
</evidence>
<sequence length="244" mass="26709">MNSPAAPAEKRKTRSLTAELVDQLSADIQKGELISGQKLATEAAIMARFGVSRTVVREAISKLQAGGLVETRHGIGTFVLAQTDTPSFRITPNQLSTLHDVIALLELRISIETEAAALAAVRRTEGNLRIMQEAMQAFSTAIEAGRDAIAADFQFHQEIARATQNKHFADMMNSLGAQSIPRARLETTSTLDATRLAYLRRVHQEHENILNAIAQQDAESARAAMRTHLSNSRDRHKKGASSHH</sequence>
<dbReference type="OrthoDB" id="1040417at2"/>
<dbReference type="GO" id="GO:0003700">
    <property type="term" value="F:DNA-binding transcription factor activity"/>
    <property type="evidence" value="ECO:0007669"/>
    <property type="project" value="InterPro"/>
</dbReference>
<dbReference type="GO" id="GO:0003677">
    <property type="term" value="F:DNA binding"/>
    <property type="evidence" value="ECO:0007669"/>
    <property type="project" value="UniProtKB-KW"/>
</dbReference>
<dbReference type="InterPro" id="IPR000524">
    <property type="entry name" value="Tscrpt_reg_HTH_GntR"/>
</dbReference>
<dbReference type="SMART" id="SM00895">
    <property type="entry name" value="FCD"/>
    <property type="match status" value="1"/>
</dbReference>
<dbReference type="Pfam" id="PF00392">
    <property type="entry name" value="GntR"/>
    <property type="match status" value="1"/>
</dbReference>
<protein>
    <submittedName>
        <fullName evidence="6">GntR family transcriptional regulator</fullName>
    </submittedName>
</protein>
<dbReference type="PANTHER" id="PTHR43537:SF5">
    <property type="entry name" value="UXU OPERON TRANSCRIPTIONAL REGULATOR"/>
    <property type="match status" value="1"/>
</dbReference>
<evidence type="ECO:0000256" key="1">
    <source>
        <dbReference type="ARBA" id="ARBA00023015"/>
    </source>
</evidence>
<feature type="domain" description="HTH gntR-type" evidence="5">
    <location>
        <begin position="14"/>
        <end position="82"/>
    </location>
</feature>
<feature type="compositionally biased region" description="Basic residues" evidence="4">
    <location>
        <begin position="234"/>
        <end position="244"/>
    </location>
</feature>
<dbReference type="AlphaFoldDB" id="A0A2T7U9I9"/>
<dbReference type="InterPro" id="IPR008920">
    <property type="entry name" value="TF_FadR/GntR_C"/>
</dbReference>